<organism evidence="1 2">
    <name type="scientific">Seminavis robusta</name>
    <dbReference type="NCBI Taxonomy" id="568900"/>
    <lineage>
        <taxon>Eukaryota</taxon>
        <taxon>Sar</taxon>
        <taxon>Stramenopiles</taxon>
        <taxon>Ochrophyta</taxon>
        <taxon>Bacillariophyta</taxon>
        <taxon>Bacillariophyceae</taxon>
        <taxon>Bacillariophycidae</taxon>
        <taxon>Naviculales</taxon>
        <taxon>Naviculaceae</taxon>
        <taxon>Seminavis</taxon>
    </lineage>
</organism>
<gene>
    <name evidence="1" type="ORF">SEMRO_779_G201240.1</name>
</gene>
<evidence type="ECO:0000313" key="1">
    <source>
        <dbReference type="EMBL" id="CAB9516379.1"/>
    </source>
</evidence>
<sequence length="468" mass="53363">MFTYDTSFNSEAWATDCMEFSQRLEHLRIQLPLGIYNIAEVHKAMEENLELLLQTKALTLLMPRGDDWVGLQEKVIGFCGYLCVSLPQLESLNLGLLSPGWHFEAERACFPVRALEAFVDQIPHLKAMSLEKIKFCADQNNAVEAEDDISNVIARALKDHPSLEKFEWRGCCFDPVSMDGFDPILTSLASISTLQVMIVKVSDKDNLNDDTISSKLDDIATGCPRLRVLKLEGIYVNDFTQKTALKQCRKLEQLELNLKLEESALRVVPAMGQAFAKLLKPESSTLESLWIKLHFKQPPVPRFPHVPQPQNVVLQVGNGQSRKKRKLRATQKFHDEISSSLCNNTKLKVLGILFHDDTTNADEENGTLLPVLNAKSFHKCVANNRTLKNLCIPLCGHDEVIRFYLMVNRTEMFYRFSLEPSCRALLEDFLQVLVEQWCHQTSELHHLSLVYYYLRQMPILIPSSSRPE</sequence>
<accession>A0A9N8EDC8</accession>
<dbReference type="AlphaFoldDB" id="A0A9N8EDC8"/>
<comment type="caution">
    <text evidence="1">The sequence shown here is derived from an EMBL/GenBank/DDBJ whole genome shotgun (WGS) entry which is preliminary data.</text>
</comment>
<dbReference type="InterPro" id="IPR032675">
    <property type="entry name" value="LRR_dom_sf"/>
</dbReference>
<dbReference type="Gene3D" id="3.80.10.10">
    <property type="entry name" value="Ribonuclease Inhibitor"/>
    <property type="match status" value="1"/>
</dbReference>
<dbReference type="Proteomes" id="UP001153069">
    <property type="component" value="Unassembled WGS sequence"/>
</dbReference>
<dbReference type="SUPFAM" id="SSF52047">
    <property type="entry name" value="RNI-like"/>
    <property type="match status" value="1"/>
</dbReference>
<proteinExistence type="predicted"/>
<keyword evidence="2" id="KW-1185">Reference proteome</keyword>
<protein>
    <submittedName>
        <fullName evidence="1">Uncharacterized protein</fullName>
    </submittedName>
</protein>
<evidence type="ECO:0000313" key="2">
    <source>
        <dbReference type="Proteomes" id="UP001153069"/>
    </source>
</evidence>
<dbReference type="EMBL" id="CAICTM010000778">
    <property type="protein sequence ID" value="CAB9516379.1"/>
    <property type="molecule type" value="Genomic_DNA"/>
</dbReference>
<reference evidence="1" key="1">
    <citation type="submission" date="2020-06" db="EMBL/GenBank/DDBJ databases">
        <authorList>
            <consortium name="Plant Systems Biology data submission"/>
        </authorList>
    </citation>
    <scope>NUCLEOTIDE SEQUENCE</scope>
    <source>
        <strain evidence="1">D6</strain>
    </source>
</reference>
<name>A0A9N8EDC8_9STRA</name>